<dbReference type="RefSeq" id="WP_260275814.1">
    <property type="nucleotide sequence ID" value="NZ_JANAVZ010000002.1"/>
</dbReference>
<protein>
    <submittedName>
        <fullName evidence="1">DUF1178 family protein</fullName>
    </submittedName>
</protein>
<dbReference type="InterPro" id="IPR009562">
    <property type="entry name" value="DUF1178"/>
</dbReference>
<comment type="caution">
    <text evidence="1">The sequence shown here is derived from an EMBL/GenBank/DDBJ whole genome shotgun (WGS) entry which is preliminary data.</text>
</comment>
<organism evidence="1 2">
    <name type="scientific">Paracoccus maritimus</name>
    <dbReference type="NCBI Taxonomy" id="2933292"/>
    <lineage>
        <taxon>Bacteria</taxon>
        <taxon>Pseudomonadati</taxon>
        <taxon>Pseudomonadota</taxon>
        <taxon>Alphaproteobacteria</taxon>
        <taxon>Rhodobacterales</taxon>
        <taxon>Paracoccaceae</taxon>
        <taxon>Paracoccus</taxon>
    </lineage>
</organism>
<proteinExistence type="predicted"/>
<dbReference type="Proteomes" id="UP001320702">
    <property type="component" value="Unassembled WGS sequence"/>
</dbReference>
<dbReference type="Pfam" id="PF06676">
    <property type="entry name" value="DUF1178"/>
    <property type="match status" value="1"/>
</dbReference>
<keyword evidence="2" id="KW-1185">Reference proteome</keyword>
<accession>A0ABT2K7H9</accession>
<gene>
    <name evidence="1" type="ORF">MU516_03505</name>
</gene>
<sequence length="141" mass="15474">MIRYDLRCKEGHVFDGWFRSSDGFEQMRAAGQVVCAQCGSGQVEKLLMAPSVSKDGAGRERPLAPKPGNEAEAALAKLHAHVEANSDYVGLRFADEARAMHEGRSEHRSIHGEARPAEARKLVEEGVPIAPLPFIPRRKSN</sequence>
<evidence type="ECO:0000313" key="1">
    <source>
        <dbReference type="EMBL" id="MCT4331934.1"/>
    </source>
</evidence>
<dbReference type="PIRSF" id="PIRSF032131">
    <property type="entry name" value="UCP032131"/>
    <property type="match status" value="1"/>
</dbReference>
<name>A0ABT2K7H9_9RHOB</name>
<reference evidence="1 2" key="1">
    <citation type="submission" date="2022-04" db="EMBL/GenBank/DDBJ databases">
        <title>Paracoccus sp. YLB-12 draft genome sequence.</title>
        <authorList>
            <person name="Yu L."/>
        </authorList>
    </citation>
    <scope>NUCLEOTIDE SEQUENCE [LARGE SCALE GENOMIC DNA]</scope>
    <source>
        <strain evidence="1 2">YLB-12</strain>
    </source>
</reference>
<evidence type="ECO:0000313" key="2">
    <source>
        <dbReference type="Proteomes" id="UP001320702"/>
    </source>
</evidence>
<dbReference type="EMBL" id="JANAVZ010000002">
    <property type="protein sequence ID" value="MCT4331934.1"/>
    <property type="molecule type" value="Genomic_DNA"/>
</dbReference>